<dbReference type="PANTHER" id="PTHR43767:SF1">
    <property type="entry name" value="NONRIBOSOMAL PEPTIDE SYNTHASE PES1 (EUROFUNG)-RELATED"/>
    <property type="match status" value="1"/>
</dbReference>
<dbReference type="RefSeq" id="WP_028288705.1">
    <property type="nucleotide sequence ID" value="NZ_BMLF01000008.1"/>
</dbReference>
<dbReference type="PANTHER" id="PTHR43767">
    <property type="entry name" value="LONG-CHAIN-FATTY-ACID--COA LIGASE"/>
    <property type="match status" value="1"/>
</dbReference>
<keyword evidence="1" id="KW-0812">Transmembrane</keyword>
<dbReference type="InterPro" id="IPR000873">
    <property type="entry name" value="AMP-dep_synth/lig_dom"/>
</dbReference>
<keyword evidence="1" id="KW-0472">Membrane</keyword>
<dbReference type="Proteomes" id="UP000649829">
    <property type="component" value="Unassembled WGS sequence"/>
</dbReference>
<reference evidence="4" key="2">
    <citation type="submission" date="2020-09" db="EMBL/GenBank/DDBJ databases">
        <authorList>
            <person name="Sun Q."/>
            <person name="Zhou Y."/>
        </authorList>
    </citation>
    <scope>NUCLEOTIDE SEQUENCE</scope>
    <source>
        <strain evidence="4">CGMCC 1.6293</strain>
    </source>
</reference>
<proteinExistence type="predicted"/>
<protein>
    <submittedName>
        <fullName evidence="4">4-coumarate--CoA ligase</fullName>
    </submittedName>
</protein>
<evidence type="ECO:0000259" key="2">
    <source>
        <dbReference type="Pfam" id="PF00501"/>
    </source>
</evidence>
<dbReference type="Pfam" id="PF13193">
    <property type="entry name" value="AMP-binding_C"/>
    <property type="match status" value="1"/>
</dbReference>
<dbReference type="SUPFAM" id="SSF56801">
    <property type="entry name" value="Acetyl-CoA synthetase-like"/>
    <property type="match status" value="1"/>
</dbReference>
<gene>
    <name evidence="4" type="ORF">GCM10011534_43310</name>
</gene>
<keyword evidence="1" id="KW-1133">Transmembrane helix</keyword>
<dbReference type="Gene3D" id="3.30.300.30">
    <property type="match status" value="1"/>
</dbReference>
<dbReference type="EMBL" id="BMLF01000008">
    <property type="protein sequence ID" value="GGM16712.1"/>
    <property type="molecule type" value="Genomic_DNA"/>
</dbReference>
<evidence type="ECO:0000256" key="1">
    <source>
        <dbReference type="SAM" id="Phobius"/>
    </source>
</evidence>
<feature type="domain" description="AMP-dependent synthetase/ligase" evidence="2">
    <location>
        <begin position="22"/>
        <end position="365"/>
    </location>
</feature>
<keyword evidence="5" id="KW-1185">Reference proteome</keyword>
<evidence type="ECO:0000259" key="3">
    <source>
        <dbReference type="Pfam" id="PF13193"/>
    </source>
</evidence>
<feature type="transmembrane region" description="Helical" evidence="1">
    <location>
        <begin position="207"/>
        <end position="229"/>
    </location>
</feature>
<dbReference type="PROSITE" id="PS00455">
    <property type="entry name" value="AMP_BINDING"/>
    <property type="match status" value="1"/>
</dbReference>
<sequence>MFRFIPPDVENETFFSLGHSIAKNAARLGEKPAVVIEEREVSWHDFGAMVASVAGKLNAQGIGRGDIVATLSENSLENVVIYAAVVYAGACVAPLPISATAESLQRMMADSGAELLFASPAFMETAKGMGAPQVLDLSRLFDWAADAEPAEPADVVPDDLFDIIYSSGTTGLPKGIVHEHRFRSRQLARVIRFGLTEESRFIISTPVYSNTTLLGLVPTLIFGATLFVMPKFSTLKFLELSERHKLTHTVLVPVQYMRLLAEPTFGDHDLSSYVCKISTSAPLPRPTIEKAMAHWPGDLIEVYGMTEGGVSCSLNYRAFPDKWDTVGKPGEGVDIRIIDETGNQLPQGEFGELVGRGPSMMPGYHNLPEKTEELIWTSPEGQHFIRSGDMGRIDEDGFIHLTDRKKDMIISGGFNIYAADLEAVLMKHPDVTEAAVIAVPSEAWGETPLGFAVLGTGGDIGAEALRDWANERLGKTQRLSEVVILDEMPRSDIGKVLKKDLRAPYWPDR</sequence>
<organism evidence="4 5">
    <name type="scientific">Pseudooceanicola nanhaiensis</name>
    <dbReference type="NCBI Taxonomy" id="375761"/>
    <lineage>
        <taxon>Bacteria</taxon>
        <taxon>Pseudomonadati</taxon>
        <taxon>Pseudomonadota</taxon>
        <taxon>Alphaproteobacteria</taxon>
        <taxon>Rhodobacterales</taxon>
        <taxon>Paracoccaceae</taxon>
        <taxon>Pseudooceanicola</taxon>
    </lineage>
</organism>
<dbReference type="GO" id="GO:0016878">
    <property type="term" value="F:acid-thiol ligase activity"/>
    <property type="evidence" value="ECO:0007669"/>
    <property type="project" value="UniProtKB-ARBA"/>
</dbReference>
<accession>A0A917TDK5</accession>
<dbReference type="InterPro" id="IPR025110">
    <property type="entry name" value="AMP-bd_C"/>
</dbReference>
<dbReference type="AlphaFoldDB" id="A0A917TDK5"/>
<dbReference type="InterPro" id="IPR050237">
    <property type="entry name" value="ATP-dep_AMP-bd_enzyme"/>
</dbReference>
<dbReference type="InterPro" id="IPR020845">
    <property type="entry name" value="AMP-binding_CS"/>
</dbReference>
<dbReference type="Pfam" id="PF00501">
    <property type="entry name" value="AMP-binding"/>
    <property type="match status" value="1"/>
</dbReference>
<keyword evidence="4" id="KW-0436">Ligase</keyword>
<reference evidence="4" key="1">
    <citation type="journal article" date="2014" name="Int. J. Syst. Evol. Microbiol.">
        <title>Complete genome sequence of Corynebacterium casei LMG S-19264T (=DSM 44701T), isolated from a smear-ripened cheese.</title>
        <authorList>
            <consortium name="US DOE Joint Genome Institute (JGI-PGF)"/>
            <person name="Walter F."/>
            <person name="Albersmeier A."/>
            <person name="Kalinowski J."/>
            <person name="Ruckert C."/>
        </authorList>
    </citation>
    <scope>NUCLEOTIDE SEQUENCE</scope>
    <source>
        <strain evidence="4">CGMCC 1.6293</strain>
    </source>
</reference>
<evidence type="ECO:0000313" key="4">
    <source>
        <dbReference type="EMBL" id="GGM16712.1"/>
    </source>
</evidence>
<name>A0A917TDK5_9RHOB</name>
<dbReference type="InterPro" id="IPR042099">
    <property type="entry name" value="ANL_N_sf"/>
</dbReference>
<feature type="domain" description="AMP-binding enzyme C-terminal" evidence="3">
    <location>
        <begin position="421"/>
        <end position="495"/>
    </location>
</feature>
<dbReference type="InterPro" id="IPR045851">
    <property type="entry name" value="AMP-bd_C_sf"/>
</dbReference>
<evidence type="ECO:0000313" key="5">
    <source>
        <dbReference type="Proteomes" id="UP000649829"/>
    </source>
</evidence>
<comment type="caution">
    <text evidence="4">The sequence shown here is derived from an EMBL/GenBank/DDBJ whole genome shotgun (WGS) entry which is preliminary data.</text>
</comment>
<dbReference type="Gene3D" id="3.40.50.12780">
    <property type="entry name" value="N-terminal domain of ligase-like"/>
    <property type="match status" value="1"/>
</dbReference>